<dbReference type="AlphaFoldDB" id="A0AAV7F0K9"/>
<dbReference type="PANTHER" id="PTHR31225:SF0">
    <property type="entry name" value="S-(+)-LINALOOL SYNTHASE, CHLOROPLASTIC"/>
    <property type="match status" value="1"/>
</dbReference>
<dbReference type="Gene3D" id="1.50.10.130">
    <property type="entry name" value="Terpene synthase, N-terminal domain"/>
    <property type="match status" value="1"/>
</dbReference>
<sequence>MHTLNFVKKLRKHGLLRAGVLSRFRNISDGRWEIDHHDIDGILALFEASFVRLEGEDILDEARNFSQCYLNRTLVQGDYLEPASIRRAIEYVLDHPFHLSIPRFNIKHYLEITSGRSTTTGGNNGIVYELAKLDFNFVQSMHQRELHQVARWWGALGLGKELKLARQNYLEWFMWPLIAAPEPQYSAFRVEMAKPVAFLFLIDDIFDIYGTVDELILFTEAVERWEVESTKRLPRFMKMSFMALYNTTNDIADKVLKKHGWNPIEPLRETWAAMCRAFLAEKRWLTSGNLPESEVYMRNGMISSGVPMSLIHMFVMLGEGNKKETMNLLATLPDLISHSAMIFRLWNDMKNVKVHGKERGDDGCYADCYLKECCDISSSTTSVIENVEEHVVQRLNDAWKKLNAECLFASPYSSSLRTASLNIARMAGITYSYDDVQRPVALRDLACSLLMENIPL</sequence>
<dbReference type="Pfam" id="PF03936">
    <property type="entry name" value="Terpene_synth_C"/>
    <property type="match status" value="1"/>
</dbReference>
<evidence type="ECO:0000313" key="9">
    <source>
        <dbReference type="Proteomes" id="UP000825729"/>
    </source>
</evidence>
<comment type="caution">
    <text evidence="8">The sequence shown here is derived from an EMBL/GenBank/DDBJ whole genome shotgun (WGS) entry which is preliminary data.</text>
</comment>
<evidence type="ECO:0000256" key="4">
    <source>
        <dbReference type="ARBA" id="ARBA00022842"/>
    </source>
</evidence>
<dbReference type="InterPro" id="IPR001906">
    <property type="entry name" value="Terpene_synth_N"/>
</dbReference>
<evidence type="ECO:0000256" key="2">
    <source>
        <dbReference type="ARBA" id="ARBA00004721"/>
    </source>
</evidence>
<feature type="domain" description="Terpene synthase N-terminal" evidence="6">
    <location>
        <begin position="10"/>
        <end position="93"/>
    </location>
</feature>
<accession>A0AAV7F0K9</accession>
<keyword evidence="9" id="KW-1185">Reference proteome</keyword>
<dbReference type="InterPro" id="IPR008930">
    <property type="entry name" value="Terpenoid_cyclase/PrenylTrfase"/>
</dbReference>
<dbReference type="Pfam" id="PF01397">
    <property type="entry name" value="Terpene_synth"/>
    <property type="match status" value="1"/>
</dbReference>
<keyword evidence="3" id="KW-0479">Metal-binding</keyword>
<keyword evidence="5" id="KW-0456">Lyase</keyword>
<evidence type="ECO:0000259" key="7">
    <source>
        <dbReference type="Pfam" id="PF03936"/>
    </source>
</evidence>
<feature type="domain" description="Terpene synthase metal-binding" evidence="7">
    <location>
        <begin position="156"/>
        <end position="387"/>
    </location>
</feature>
<protein>
    <submittedName>
        <fullName evidence="8">Uncharacterized protein</fullName>
    </submittedName>
</protein>
<gene>
    <name evidence="8" type="ORF">H6P81_007198</name>
</gene>
<keyword evidence="4" id="KW-0460">Magnesium</keyword>
<dbReference type="GO" id="GO:0016114">
    <property type="term" value="P:terpenoid biosynthetic process"/>
    <property type="evidence" value="ECO:0007669"/>
    <property type="project" value="InterPro"/>
</dbReference>
<name>A0AAV7F0K9_ARIFI</name>
<dbReference type="SUPFAM" id="SSF48576">
    <property type="entry name" value="Terpenoid synthases"/>
    <property type="match status" value="1"/>
</dbReference>
<dbReference type="GO" id="GO:0010333">
    <property type="term" value="F:terpene synthase activity"/>
    <property type="evidence" value="ECO:0007669"/>
    <property type="project" value="InterPro"/>
</dbReference>
<dbReference type="EMBL" id="JAINDJ010000003">
    <property type="protein sequence ID" value="KAG9454294.1"/>
    <property type="molecule type" value="Genomic_DNA"/>
</dbReference>
<dbReference type="Gene3D" id="1.10.600.10">
    <property type="entry name" value="Farnesyl Diphosphate Synthase"/>
    <property type="match status" value="1"/>
</dbReference>
<proteinExistence type="predicted"/>
<dbReference type="Proteomes" id="UP000825729">
    <property type="component" value="Unassembled WGS sequence"/>
</dbReference>
<evidence type="ECO:0000256" key="1">
    <source>
        <dbReference type="ARBA" id="ARBA00001946"/>
    </source>
</evidence>
<comment type="cofactor">
    <cofactor evidence="1">
        <name>Mg(2+)</name>
        <dbReference type="ChEBI" id="CHEBI:18420"/>
    </cofactor>
</comment>
<evidence type="ECO:0000259" key="6">
    <source>
        <dbReference type="Pfam" id="PF01397"/>
    </source>
</evidence>
<dbReference type="SFLD" id="SFLDS00005">
    <property type="entry name" value="Isoprenoid_Synthase_Type_I"/>
    <property type="match status" value="1"/>
</dbReference>
<evidence type="ECO:0000313" key="8">
    <source>
        <dbReference type="EMBL" id="KAG9454294.1"/>
    </source>
</evidence>
<dbReference type="PANTHER" id="PTHR31225">
    <property type="entry name" value="OS04G0344100 PROTEIN-RELATED"/>
    <property type="match status" value="1"/>
</dbReference>
<reference evidence="8 9" key="1">
    <citation type="submission" date="2021-07" db="EMBL/GenBank/DDBJ databases">
        <title>The Aristolochia fimbriata genome: insights into angiosperm evolution, floral development and chemical biosynthesis.</title>
        <authorList>
            <person name="Jiao Y."/>
        </authorList>
    </citation>
    <scope>NUCLEOTIDE SEQUENCE [LARGE SCALE GENOMIC DNA]</scope>
    <source>
        <strain evidence="8">IBCAS-2021</strain>
        <tissue evidence="8">Leaf</tissue>
    </source>
</reference>
<comment type="pathway">
    <text evidence="2">Secondary metabolite biosynthesis; terpenoid biosynthesis.</text>
</comment>
<dbReference type="SFLD" id="SFLDG01019">
    <property type="entry name" value="Terpene_Cyclase_Like_1_C_Termi"/>
    <property type="match status" value="1"/>
</dbReference>
<dbReference type="InterPro" id="IPR008949">
    <property type="entry name" value="Isoprenoid_synthase_dom_sf"/>
</dbReference>
<organism evidence="8 9">
    <name type="scientific">Aristolochia fimbriata</name>
    <name type="common">White veined hardy Dutchman's pipe vine</name>
    <dbReference type="NCBI Taxonomy" id="158543"/>
    <lineage>
        <taxon>Eukaryota</taxon>
        <taxon>Viridiplantae</taxon>
        <taxon>Streptophyta</taxon>
        <taxon>Embryophyta</taxon>
        <taxon>Tracheophyta</taxon>
        <taxon>Spermatophyta</taxon>
        <taxon>Magnoliopsida</taxon>
        <taxon>Magnoliidae</taxon>
        <taxon>Piperales</taxon>
        <taxon>Aristolochiaceae</taxon>
        <taxon>Aristolochia</taxon>
    </lineage>
</organism>
<evidence type="ECO:0000256" key="5">
    <source>
        <dbReference type="ARBA" id="ARBA00023239"/>
    </source>
</evidence>
<dbReference type="InterPro" id="IPR036965">
    <property type="entry name" value="Terpene_synth_N_sf"/>
</dbReference>
<dbReference type="InterPro" id="IPR034741">
    <property type="entry name" value="Terpene_cyclase-like_1_C"/>
</dbReference>
<dbReference type="GO" id="GO:0000287">
    <property type="term" value="F:magnesium ion binding"/>
    <property type="evidence" value="ECO:0007669"/>
    <property type="project" value="InterPro"/>
</dbReference>
<dbReference type="InterPro" id="IPR050148">
    <property type="entry name" value="Terpene_synthase-like"/>
</dbReference>
<dbReference type="InterPro" id="IPR005630">
    <property type="entry name" value="Terpene_synthase_metal-bd"/>
</dbReference>
<dbReference type="SUPFAM" id="SSF48239">
    <property type="entry name" value="Terpenoid cyclases/Protein prenyltransferases"/>
    <property type="match status" value="1"/>
</dbReference>
<evidence type="ECO:0000256" key="3">
    <source>
        <dbReference type="ARBA" id="ARBA00022723"/>
    </source>
</evidence>